<evidence type="ECO:0008006" key="4">
    <source>
        <dbReference type="Google" id="ProtNLM"/>
    </source>
</evidence>
<feature type="transmembrane region" description="Helical" evidence="1">
    <location>
        <begin position="30"/>
        <end position="48"/>
    </location>
</feature>
<reference evidence="2 3" key="1">
    <citation type="submission" date="2024-03" db="EMBL/GenBank/DDBJ databases">
        <title>Actinomycetospora sp. OC33-EN08, a novel actinomycete isolated from wild orchid (Aerides multiflora).</title>
        <authorList>
            <person name="Suriyachadkun C."/>
        </authorList>
    </citation>
    <scope>NUCLEOTIDE SEQUENCE [LARGE SCALE GENOMIC DNA]</scope>
    <source>
        <strain evidence="2 3">OC33-EN08</strain>
    </source>
</reference>
<keyword evidence="1" id="KW-1133">Transmembrane helix</keyword>
<name>A0ABU8MLY6_9PSEU</name>
<keyword evidence="3" id="KW-1185">Reference proteome</keyword>
<comment type="caution">
    <text evidence="2">The sequence shown here is derived from an EMBL/GenBank/DDBJ whole genome shotgun (WGS) entry which is preliminary data.</text>
</comment>
<feature type="transmembrane region" description="Helical" evidence="1">
    <location>
        <begin position="79"/>
        <end position="103"/>
    </location>
</feature>
<protein>
    <recommendedName>
        <fullName evidence="4">DUF3159 domain-containing protein</fullName>
    </recommendedName>
</protein>
<evidence type="ECO:0000313" key="2">
    <source>
        <dbReference type="EMBL" id="MEJ2868271.1"/>
    </source>
</evidence>
<proteinExistence type="predicted"/>
<gene>
    <name evidence="2" type="ORF">WCD74_10870</name>
</gene>
<dbReference type="EMBL" id="JBBEGN010000004">
    <property type="protein sequence ID" value="MEJ2868271.1"/>
    <property type="molecule type" value="Genomic_DNA"/>
</dbReference>
<evidence type="ECO:0000313" key="3">
    <source>
        <dbReference type="Proteomes" id="UP001385809"/>
    </source>
</evidence>
<keyword evidence="1" id="KW-0472">Membrane</keyword>
<dbReference type="Proteomes" id="UP001385809">
    <property type="component" value="Unassembled WGS sequence"/>
</dbReference>
<feature type="transmembrane region" description="Helical" evidence="1">
    <location>
        <begin position="134"/>
        <end position="155"/>
    </location>
</feature>
<feature type="transmembrane region" description="Helical" evidence="1">
    <location>
        <begin position="55"/>
        <end position="73"/>
    </location>
</feature>
<keyword evidence="1" id="KW-0812">Transmembrane</keyword>
<accession>A0ABU8MLY6</accession>
<feature type="transmembrane region" description="Helical" evidence="1">
    <location>
        <begin position="171"/>
        <end position="189"/>
    </location>
</feature>
<organism evidence="2 3">
    <name type="scientific">Actinomycetospora aurantiaca</name>
    <dbReference type="NCBI Taxonomy" id="3129233"/>
    <lineage>
        <taxon>Bacteria</taxon>
        <taxon>Bacillati</taxon>
        <taxon>Actinomycetota</taxon>
        <taxon>Actinomycetes</taxon>
        <taxon>Pseudonocardiales</taxon>
        <taxon>Pseudonocardiaceae</taxon>
        <taxon>Actinomycetospora</taxon>
    </lineage>
</organism>
<dbReference type="RefSeq" id="WP_337694882.1">
    <property type="nucleotide sequence ID" value="NZ_JBBEGN010000004.1"/>
</dbReference>
<sequence>MSAKSILIGFLPWIAFSLVATRVGPGAVGMAALLALAVAVVLTARTVRRGESPKLLELAGIGVFAVVGAIALIEPASDAVFAFYGRGLASLALAVLVFVTLPFRPFTEQYARESAPRQYWDTPAFHAINRRISAAWGGTIAVMALGHLIAGALAANAAESTGYLTQRPGDLILNWVIPGLLVLATVRYSQRVAGGPTPQHTSRHESYR</sequence>
<evidence type="ECO:0000256" key="1">
    <source>
        <dbReference type="SAM" id="Phobius"/>
    </source>
</evidence>